<dbReference type="GO" id="GO:0016020">
    <property type="term" value="C:membrane"/>
    <property type="evidence" value="ECO:0007669"/>
    <property type="project" value="UniProtKB-SubCell"/>
</dbReference>
<evidence type="ECO:0000313" key="17">
    <source>
        <dbReference type="EMBL" id="RHN82118.1"/>
    </source>
</evidence>
<dbReference type="InterPro" id="IPR001245">
    <property type="entry name" value="Ser-Thr/Tyr_kinase_cat_dom"/>
</dbReference>
<evidence type="ECO:0000256" key="12">
    <source>
        <dbReference type="ARBA" id="ARBA00023170"/>
    </source>
</evidence>
<evidence type="ECO:0000256" key="2">
    <source>
        <dbReference type="ARBA" id="ARBA00022527"/>
    </source>
</evidence>
<evidence type="ECO:0000259" key="16">
    <source>
        <dbReference type="PROSITE" id="PS51473"/>
    </source>
</evidence>
<keyword evidence="13" id="KW-0325">Glycoprotein</keyword>
<evidence type="ECO:0000256" key="13">
    <source>
        <dbReference type="ARBA" id="ARBA00023180"/>
    </source>
</evidence>
<dbReference type="PROSITE" id="PS00108">
    <property type="entry name" value="PROTEIN_KINASE_ST"/>
    <property type="match status" value="1"/>
</dbReference>
<keyword evidence="7 14" id="KW-0547">Nucleotide-binding</keyword>
<sequence length="552" mass="62056">MGFGTTNAVNGVFHCRGDVSSTTCQDCVTTAARDITHLCPNQTESIIWYDECMLRYTSRYFSPTASLVPRLNLKNNTDISISTHDLVNYNQLLLSFLGSLATEASDSQTEKKFATGEESFDFRGYSKKVVTVYGLAQCVPGVTNVQCEGCLLCLRGVISDMIYTGSTIQPVVIQLRHRFLLLQERKSLGCYLLMRRSRWKKYKTLLRENCKLQSLQYNLATIEEATKKFSPENKIGKGGFGEVYKGVLIDRRQIAVKKLSRSSGQGSVEFKNEVLEIAKLQHRNLVTLIGFCLEGQEKMLIYEYVTNKSLDYFLFDHKKSRLLHWFESYKIIEGIAHGIHYLHDYSRLKIIHRDLKPSNVLLDDNMNPKISDFGMARMVALDQDRGSTNRIVGTYGYMSQEYAMHGQLSEKSDVFSFGVIVLEIISSKRNSRSLLSDNSDDFLSRNGGDQTPLELIDQDIKESCNHSEVVKCIQIGLLCVQEKPDDRPTTATVVSYLTSPSAELPFPGEPTKSMHSEILQKMVAGELSSASFSTVNEMYSSVVPSSTLSDNA</sequence>
<evidence type="ECO:0000256" key="1">
    <source>
        <dbReference type="ARBA" id="ARBA00004167"/>
    </source>
</evidence>
<dbReference type="SUPFAM" id="SSF56112">
    <property type="entry name" value="Protein kinase-like (PK-like)"/>
    <property type="match status" value="1"/>
</dbReference>
<dbReference type="InterPro" id="IPR002902">
    <property type="entry name" value="GNK2"/>
</dbReference>
<dbReference type="InterPro" id="IPR017441">
    <property type="entry name" value="Protein_kinase_ATP_BS"/>
</dbReference>
<dbReference type="Pfam" id="PF07714">
    <property type="entry name" value="PK_Tyr_Ser-Thr"/>
    <property type="match status" value="1"/>
</dbReference>
<dbReference type="FunFam" id="3.30.200.20:FF:000727">
    <property type="entry name" value="Cysteine-rich RLK (RECEPTOR-like protein kinase) 23"/>
    <property type="match status" value="1"/>
</dbReference>
<evidence type="ECO:0000256" key="10">
    <source>
        <dbReference type="ARBA" id="ARBA00022989"/>
    </source>
</evidence>
<accession>A0A396K249</accession>
<dbReference type="AlphaFoldDB" id="A0A396K249"/>
<dbReference type="PANTHER" id="PTHR27002:SF589">
    <property type="entry name" value="CYSTEINE-RICH RECEPTOR-KINASE-LIKE PROTEIN"/>
    <property type="match status" value="1"/>
</dbReference>
<dbReference type="CDD" id="cd23509">
    <property type="entry name" value="Gnk2-like"/>
    <property type="match status" value="2"/>
</dbReference>
<protein>
    <recommendedName>
        <fullName evidence="18">Cysteine-rich receptor-kinase-like protein</fullName>
    </recommendedName>
</protein>
<feature type="domain" description="Protein kinase" evidence="15">
    <location>
        <begin position="229"/>
        <end position="507"/>
    </location>
</feature>
<evidence type="ECO:0000259" key="15">
    <source>
        <dbReference type="PROSITE" id="PS50011"/>
    </source>
</evidence>
<evidence type="ECO:0000256" key="14">
    <source>
        <dbReference type="PROSITE-ProRule" id="PRU10141"/>
    </source>
</evidence>
<dbReference type="Gramene" id="rna6244">
    <property type="protein sequence ID" value="RHN82118.1"/>
    <property type="gene ID" value="gene6244"/>
</dbReference>
<evidence type="ECO:0000256" key="11">
    <source>
        <dbReference type="ARBA" id="ARBA00023136"/>
    </source>
</evidence>
<evidence type="ECO:0000256" key="5">
    <source>
        <dbReference type="ARBA" id="ARBA00022729"/>
    </source>
</evidence>
<dbReference type="SMART" id="SM00220">
    <property type="entry name" value="S_TKc"/>
    <property type="match status" value="1"/>
</dbReference>
<dbReference type="InterPro" id="IPR011009">
    <property type="entry name" value="Kinase-like_dom_sf"/>
</dbReference>
<dbReference type="GO" id="GO:0004674">
    <property type="term" value="F:protein serine/threonine kinase activity"/>
    <property type="evidence" value="ECO:0007669"/>
    <property type="project" value="UniProtKB-KW"/>
</dbReference>
<keyword evidence="6" id="KW-0677">Repeat</keyword>
<organism evidence="17">
    <name type="scientific">Medicago truncatula</name>
    <name type="common">Barrel medic</name>
    <name type="synonym">Medicago tribuloides</name>
    <dbReference type="NCBI Taxonomy" id="3880"/>
    <lineage>
        <taxon>Eukaryota</taxon>
        <taxon>Viridiplantae</taxon>
        <taxon>Streptophyta</taxon>
        <taxon>Embryophyta</taxon>
        <taxon>Tracheophyta</taxon>
        <taxon>Spermatophyta</taxon>
        <taxon>Magnoliopsida</taxon>
        <taxon>eudicotyledons</taxon>
        <taxon>Gunneridae</taxon>
        <taxon>Pentapetalae</taxon>
        <taxon>rosids</taxon>
        <taxon>fabids</taxon>
        <taxon>Fabales</taxon>
        <taxon>Fabaceae</taxon>
        <taxon>Papilionoideae</taxon>
        <taxon>50 kb inversion clade</taxon>
        <taxon>NPAAA clade</taxon>
        <taxon>Hologalegina</taxon>
        <taxon>IRL clade</taxon>
        <taxon>Trifolieae</taxon>
        <taxon>Medicago</taxon>
    </lineage>
</organism>
<keyword evidence="2" id="KW-0723">Serine/threonine-protein kinase</keyword>
<reference evidence="17" key="1">
    <citation type="journal article" date="2018" name="Nat. Plants">
        <title>Whole-genome landscape of Medicago truncatula symbiotic genes.</title>
        <authorList>
            <person name="Pecrix Y."/>
            <person name="Gamas P."/>
            <person name="Carrere S."/>
        </authorList>
    </citation>
    <scope>NUCLEOTIDE SEQUENCE</scope>
    <source>
        <tissue evidence="17">Leaves</tissue>
    </source>
</reference>
<dbReference type="PROSITE" id="PS50011">
    <property type="entry name" value="PROTEIN_KINASE_DOM"/>
    <property type="match status" value="1"/>
</dbReference>
<dbReference type="InterPro" id="IPR000719">
    <property type="entry name" value="Prot_kinase_dom"/>
</dbReference>
<evidence type="ECO:0008006" key="18">
    <source>
        <dbReference type="Google" id="ProtNLM"/>
    </source>
</evidence>
<evidence type="ECO:0000256" key="7">
    <source>
        <dbReference type="ARBA" id="ARBA00022741"/>
    </source>
</evidence>
<dbReference type="PROSITE" id="PS51473">
    <property type="entry name" value="GNK2"/>
    <property type="match status" value="1"/>
</dbReference>
<keyword evidence="3 17" id="KW-0808">Transferase</keyword>
<keyword evidence="12" id="KW-0675">Receptor</keyword>
<comment type="subcellular location">
    <subcellularLocation>
        <location evidence="1">Membrane</location>
        <topology evidence="1">Single-pass membrane protein</topology>
    </subcellularLocation>
</comment>
<feature type="domain" description="Gnk2-homologous" evidence="16">
    <location>
        <begin position="1"/>
        <end position="61"/>
    </location>
</feature>
<feature type="binding site" evidence="14">
    <location>
        <position position="258"/>
    </location>
    <ligand>
        <name>ATP</name>
        <dbReference type="ChEBI" id="CHEBI:30616"/>
    </ligand>
</feature>
<dbReference type="InterPro" id="IPR008271">
    <property type="entry name" value="Ser/Thr_kinase_AS"/>
</dbReference>
<dbReference type="FunFam" id="1.10.510.10:FF:000129">
    <property type="entry name" value="cysteine-rich receptor-like protein kinase 10"/>
    <property type="match status" value="1"/>
</dbReference>
<comment type="caution">
    <text evidence="17">The sequence shown here is derived from an EMBL/GenBank/DDBJ whole genome shotgun (WGS) entry which is preliminary data.</text>
</comment>
<gene>
    <name evidence="17" type="ORF">MtrunA17_Chr1g0206421</name>
</gene>
<name>A0A396K249_MEDTR</name>
<keyword evidence="9 14" id="KW-0067">ATP-binding</keyword>
<keyword evidence="10" id="KW-1133">Transmembrane helix</keyword>
<proteinExistence type="predicted"/>
<keyword evidence="5" id="KW-0732">Signal</keyword>
<dbReference type="PANTHER" id="PTHR27002">
    <property type="entry name" value="RECEPTOR-LIKE SERINE/THREONINE-PROTEIN KINASE SD1-8"/>
    <property type="match status" value="1"/>
</dbReference>
<dbReference type="CDD" id="cd14066">
    <property type="entry name" value="STKc_IRAK"/>
    <property type="match status" value="1"/>
</dbReference>
<evidence type="ECO:0000256" key="4">
    <source>
        <dbReference type="ARBA" id="ARBA00022692"/>
    </source>
</evidence>
<dbReference type="Pfam" id="PF01657">
    <property type="entry name" value="Stress-antifung"/>
    <property type="match status" value="1"/>
</dbReference>
<dbReference type="PROSITE" id="PS00107">
    <property type="entry name" value="PROTEIN_KINASE_ATP"/>
    <property type="match status" value="1"/>
</dbReference>
<dbReference type="Gene3D" id="3.30.430.20">
    <property type="entry name" value="Gnk2 domain, C-X8-C-X2-C motif"/>
    <property type="match status" value="2"/>
</dbReference>
<dbReference type="Gene3D" id="1.10.510.10">
    <property type="entry name" value="Transferase(Phosphotransferase) domain 1"/>
    <property type="match status" value="1"/>
</dbReference>
<dbReference type="Gene3D" id="3.30.200.20">
    <property type="entry name" value="Phosphorylase Kinase, domain 1"/>
    <property type="match status" value="1"/>
</dbReference>
<keyword evidence="8" id="KW-0418">Kinase</keyword>
<keyword evidence="11" id="KW-0472">Membrane</keyword>
<dbReference type="GO" id="GO:0006950">
    <property type="term" value="P:response to stress"/>
    <property type="evidence" value="ECO:0007669"/>
    <property type="project" value="UniProtKB-ARBA"/>
</dbReference>
<evidence type="ECO:0000256" key="6">
    <source>
        <dbReference type="ARBA" id="ARBA00022737"/>
    </source>
</evidence>
<evidence type="ECO:0000256" key="3">
    <source>
        <dbReference type="ARBA" id="ARBA00022679"/>
    </source>
</evidence>
<dbReference type="Proteomes" id="UP000265566">
    <property type="component" value="Chromosome 1"/>
</dbReference>
<keyword evidence="4" id="KW-0812">Transmembrane</keyword>
<dbReference type="EMBL" id="PSQE01000001">
    <property type="protein sequence ID" value="RHN82118.1"/>
    <property type="molecule type" value="Genomic_DNA"/>
</dbReference>
<dbReference type="InterPro" id="IPR038408">
    <property type="entry name" value="GNK2_sf"/>
</dbReference>
<evidence type="ECO:0000256" key="8">
    <source>
        <dbReference type="ARBA" id="ARBA00022777"/>
    </source>
</evidence>
<evidence type="ECO:0000256" key="9">
    <source>
        <dbReference type="ARBA" id="ARBA00022840"/>
    </source>
</evidence>
<dbReference type="GO" id="GO:0005524">
    <property type="term" value="F:ATP binding"/>
    <property type="evidence" value="ECO:0007669"/>
    <property type="project" value="UniProtKB-UniRule"/>
</dbReference>